<name>A0ABS8VIH7_DATST</name>
<protein>
    <submittedName>
        <fullName evidence="1">Uncharacterized protein</fullName>
    </submittedName>
</protein>
<evidence type="ECO:0000313" key="2">
    <source>
        <dbReference type="Proteomes" id="UP000823775"/>
    </source>
</evidence>
<reference evidence="1 2" key="1">
    <citation type="journal article" date="2021" name="BMC Genomics">
        <title>Datura genome reveals duplications of psychoactive alkaloid biosynthetic genes and high mutation rate following tissue culture.</title>
        <authorList>
            <person name="Rajewski A."/>
            <person name="Carter-House D."/>
            <person name="Stajich J."/>
            <person name="Litt A."/>
        </authorList>
    </citation>
    <scope>NUCLEOTIDE SEQUENCE [LARGE SCALE GENOMIC DNA]</scope>
    <source>
        <strain evidence="1">AR-01</strain>
    </source>
</reference>
<comment type="caution">
    <text evidence="1">The sequence shown here is derived from an EMBL/GenBank/DDBJ whole genome shotgun (WGS) entry which is preliminary data.</text>
</comment>
<organism evidence="1 2">
    <name type="scientific">Datura stramonium</name>
    <name type="common">Jimsonweed</name>
    <name type="synonym">Common thornapple</name>
    <dbReference type="NCBI Taxonomy" id="4076"/>
    <lineage>
        <taxon>Eukaryota</taxon>
        <taxon>Viridiplantae</taxon>
        <taxon>Streptophyta</taxon>
        <taxon>Embryophyta</taxon>
        <taxon>Tracheophyta</taxon>
        <taxon>Spermatophyta</taxon>
        <taxon>Magnoliopsida</taxon>
        <taxon>eudicotyledons</taxon>
        <taxon>Gunneridae</taxon>
        <taxon>Pentapetalae</taxon>
        <taxon>asterids</taxon>
        <taxon>lamiids</taxon>
        <taxon>Solanales</taxon>
        <taxon>Solanaceae</taxon>
        <taxon>Solanoideae</taxon>
        <taxon>Datureae</taxon>
        <taxon>Datura</taxon>
    </lineage>
</organism>
<dbReference type="EMBL" id="JACEIK010004628">
    <property type="protein sequence ID" value="MCD9645970.1"/>
    <property type="molecule type" value="Genomic_DNA"/>
</dbReference>
<proteinExistence type="predicted"/>
<accession>A0ABS8VIH7</accession>
<dbReference type="Proteomes" id="UP000823775">
    <property type="component" value="Unassembled WGS sequence"/>
</dbReference>
<sequence>QVGFTAGRLNKLGARARCRIALLLTGRRAPHASHHAEGHVPCASGRMAAVHRLLAALMRCLTPAHRAGHATLVPAPHARPCAAWPSDVICARPEVLHPVFNVHAHVLLKIMAYHLHT</sequence>
<evidence type="ECO:0000313" key="1">
    <source>
        <dbReference type="EMBL" id="MCD9645970.1"/>
    </source>
</evidence>
<feature type="non-terminal residue" evidence="1">
    <location>
        <position position="1"/>
    </location>
</feature>
<gene>
    <name evidence="1" type="ORF">HAX54_035410</name>
</gene>
<keyword evidence="2" id="KW-1185">Reference proteome</keyword>